<dbReference type="InterPro" id="IPR022755">
    <property type="entry name" value="Znf_C2H2_jaz"/>
</dbReference>
<dbReference type="Pfam" id="PF12171">
    <property type="entry name" value="zf-C2H2_jaz"/>
    <property type="match status" value="1"/>
</dbReference>
<dbReference type="SMART" id="SM00451">
    <property type="entry name" value="ZnF_U1"/>
    <property type="match status" value="1"/>
</dbReference>
<dbReference type="SUPFAM" id="SSF57667">
    <property type="entry name" value="beta-beta-alpha zinc fingers"/>
    <property type="match status" value="1"/>
</dbReference>
<comment type="caution">
    <text evidence="8">The sequence shown here is derived from an EMBL/GenBank/DDBJ whole genome shotgun (WGS) entry which is preliminary data.</text>
</comment>
<reference evidence="8 9" key="1">
    <citation type="journal article" date="2024" name="Commun. Biol.">
        <title>Comparative genomic analysis of thermophilic fungi reveals convergent evolutionary adaptations and gene losses.</title>
        <authorList>
            <person name="Steindorff A.S."/>
            <person name="Aguilar-Pontes M.V."/>
            <person name="Robinson A.J."/>
            <person name="Andreopoulos B."/>
            <person name="LaButti K."/>
            <person name="Kuo A."/>
            <person name="Mondo S."/>
            <person name="Riley R."/>
            <person name="Otillar R."/>
            <person name="Haridas S."/>
            <person name="Lipzen A."/>
            <person name="Grimwood J."/>
            <person name="Schmutz J."/>
            <person name="Clum A."/>
            <person name="Reid I.D."/>
            <person name="Moisan M.C."/>
            <person name="Butler G."/>
            <person name="Nguyen T.T.M."/>
            <person name="Dewar K."/>
            <person name="Conant G."/>
            <person name="Drula E."/>
            <person name="Henrissat B."/>
            <person name="Hansel C."/>
            <person name="Singer S."/>
            <person name="Hutchinson M.I."/>
            <person name="de Vries R.P."/>
            <person name="Natvig D.O."/>
            <person name="Powell A.J."/>
            <person name="Tsang A."/>
            <person name="Grigoriev I.V."/>
        </authorList>
    </citation>
    <scope>NUCLEOTIDE SEQUENCE [LARGE SCALE GENOMIC DNA]</scope>
    <source>
        <strain evidence="8 9">ATCC 24622</strain>
    </source>
</reference>
<feature type="region of interest" description="Disordered" evidence="5">
    <location>
        <begin position="378"/>
        <end position="494"/>
    </location>
</feature>
<dbReference type="SUPFAM" id="SSF46565">
    <property type="entry name" value="Chaperone J-domain"/>
    <property type="match status" value="1"/>
</dbReference>
<accession>A0ABR3Y0R2</accession>
<evidence type="ECO:0000259" key="7">
    <source>
        <dbReference type="PROSITE" id="PS50157"/>
    </source>
</evidence>
<dbReference type="PROSITE" id="PS00028">
    <property type="entry name" value="ZINC_FINGER_C2H2_1"/>
    <property type="match status" value="2"/>
</dbReference>
<dbReference type="PANTHER" id="PTHR44029">
    <property type="entry name" value="DNAJ HOMOLOG SUBFAMILY C MEMBER 21"/>
    <property type="match status" value="1"/>
</dbReference>
<dbReference type="InterPro" id="IPR013087">
    <property type="entry name" value="Znf_C2H2_type"/>
</dbReference>
<evidence type="ECO:0000256" key="3">
    <source>
        <dbReference type="ARBA" id="ARBA00022833"/>
    </source>
</evidence>
<feature type="compositionally biased region" description="Basic residues" evidence="5">
    <location>
        <begin position="477"/>
        <end position="489"/>
    </location>
</feature>
<dbReference type="PROSITE" id="PS50076">
    <property type="entry name" value="DNAJ_2"/>
    <property type="match status" value="1"/>
</dbReference>
<keyword evidence="1" id="KW-0479">Metal-binding</keyword>
<dbReference type="InterPro" id="IPR036236">
    <property type="entry name" value="Znf_C2H2_sf"/>
</dbReference>
<proteinExistence type="predicted"/>
<dbReference type="InterPro" id="IPR054076">
    <property type="entry name" value="ZUO1-like_ZHD"/>
</dbReference>
<dbReference type="PROSITE" id="PS00636">
    <property type="entry name" value="DNAJ_1"/>
    <property type="match status" value="1"/>
</dbReference>
<feature type="domain" description="C2H2-type" evidence="7">
    <location>
        <begin position="316"/>
        <end position="340"/>
    </location>
</feature>
<feature type="domain" description="J" evidence="6">
    <location>
        <begin position="24"/>
        <end position="90"/>
    </location>
</feature>
<name>A0ABR3Y0R2_9PEZI</name>
<sequence>MGAEQSSARDSSAHASPSTAAKTCYYELLGLGRQATDDEIRKAYKKKALELHPDRNIGDTENATKKFAQIQTAYEVLSDPQERAWYDSHRDAILSGDDDYSRGPSEHYNTQVTHAKDIYALMGRFNSSVPMDDSPRGFFGILNAFFSQLATEEVAACQLEGLPPIWYPEFGSAQADYNNVAKPFYNIWSSFSTRKQFSWRDKYRLSDAPDRRIRRLMEKENKKLREEGIREFNDAVRSFVAFVKKRDTRYVPNAQSEVERQRILRDSAAAQAARSRAANQEKLASYTVPDWAQQRDNEDINDEFSISEEESEVEHFECVVCNKIFKSEKQYETHEKSKKHMKAVQQIQRQMRRENADLDLQQPLSEGTAAGPLQEIRGASGMSSDEEPVSQVEICQEKASDSPTCRSVSHVTESDRADDLSGDEYASRSSVEARLRPYDPQAAKTEDVSKNKESDIEPLASAVDGMKITGHSEAKKTGKAKARREKKAARTMPNDQTKCMACNQVFESRTKLFSHIRELGHAAPISQGTNETKKSRR</sequence>
<dbReference type="PANTHER" id="PTHR44029:SF1">
    <property type="entry name" value="DNAJ HOMOLOG SUBFAMILY C MEMBER 21"/>
    <property type="match status" value="1"/>
</dbReference>
<evidence type="ECO:0000259" key="6">
    <source>
        <dbReference type="PROSITE" id="PS50076"/>
    </source>
</evidence>
<organism evidence="8 9">
    <name type="scientific">Phialemonium thermophilum</name>
    <dbReference type="NCBI Taxonomy" id="223376"/>
    <lineage>
        <taxon>Eukaryota</taxon>
        <taxon>Fungi</taxon>
        <taxon>Dikarya</taxon>
        <taxon>Ascomycota</taxon>
        <taxon>Pezizomycotina</taxon>
        <taxon>Sordariomycetes</taxon>
        <taxon>Sordariomycetidae</taxon>
        <taxon>Cephalothecales</taxon>
        <taxon>Cephalothecaceae</taxon>
        <taxon>Phialemonium</taxon>
    </lineage>
</organism>
<feature type="compositionally biased region" description="Polar residues" evidence="5">
    <location>
        <begin position="401"/>
        <end position="411"/>
    </location>
</feature>
<keyword evidence="9" id="KW-1185">Reference proteome</keyword>
<dbReference type="PRINTS" id="PR00625">
    <property type="entry name" value="JDOMAIN"/>
</dbReference>
<dbReference type="EMBL" id="JAZHXJ010000025">
    <property type="protein sequence ID" value="KAL1881382.1"/>
    <property type="molecule type" value="Genomic_DNA"/>
</dbReference>
<dbReference type="InterPro" id="IPR003604">
    <property type="entry name" value="Matrin/U1-like-C_Znf_C2H2"/>
</dbReference>
<gene>
    <name evidence="8" type="ORF">VTK73DRAFT_4389</name>
</gene>
<dbReference type="Proteomes" id="UP001586593">
    <property type="component" value="Unassembled WGS sequence"/>
</dbReference>
<dbReference type="InterPro" id="IPR051964">
    <property type="entry name" value="Chaperone_stress_response"/>
</dbReference>
<dbReference type="InterPro" id="IPR018253">
    <property type="entry name" value="DnaJ_domain_CS"/>
</dbReference>
<evidence type="ECO:0000256" key="5">
    <source>
        <dbReference type="SAM" id="MobiDB-lite"/>
    </source>
</evidence>
<dbReference type="InterPro" id="IPR001623">
    <property type="entry name" value="DnaJ_domain"/>
</dbReference>
<protein>
    <submittedName>
        <fullName evidence="8">Uncharacterized protein</fullName>
    </submittedName>
</protein>
<evidence type="ECO:0000313" key="9">
    <source>
        <dbReference type="Proteomes" id="UP001586593"/>
    </source>
</evidence>
<dbReference type="InterPro" id="IPR036869">
    <property type="entry name" value="J_dom_sf"/>
</dbReference>
<keyword evidence="3" id="KW-0862">Zinc</keyword>
<dbReference type="SMART" id="SM00355">
    <property type="entry name" value="ZnF_C2H2"/>
    <property type="match status" value="2"/>
</dbReference>
<dbReference type="SMART" id="SM00271">
    <property type="entry name" value="DnaJ"/>
    <property type="match status" value="1"/>
</dbReference>
<dbReference type="Gene3D" id="1.10.287.110">
    <property type="entry name" value="DnaJ domain"/>
    <property type="match status" value="1"/>
</dbReference>
<evidence type="ECO:0000256" key="1">
    <source>
        <dbReference type="ARBA" id="ARBA00022723"/>
    </source>
</evidence>
<dbReference type="CDD" id="cd06257">
    <property type="entry name" value="DnaJ"/>
    <property type="match status" value="1"/>
</dbReference>
<dbReference type="Pfam" id="PF00226">
    <property type="entry name" value="DnaJ"/>
    <property type="match status" value="1"/>
</dbReference>
<dbReference type="Pfam" id="PF21884">
    <property type="entry name" value="ZUO1-like_ZHD"/>
    <property type="match status" value="1"/>
</dbReference>
<dbReference type="PROSITE" id="PS50157">
    <property type="entry name" value="ZINC_FINGER_C2H2_2"/>
    <property type="match status" value="2"/>
</dbReference>
<evidence type="ECO:0000313" key="8">
    <source>
        <dbReference type="EMBL" id="KAL1881382.1"/>
    </source>
</evidence>
<feature type="compositionally biased region" description="Basic and acidic residues" evidence="5">
    <location>
        <begin position="444"/>
        <end position="455"/>
    </location>
</feature>
<evidence type="ECO:0000256" key="2">
    <source>
        <dbReference type="ARBA" id="ARBA00022771"/>
    </source>
</evidence>
<dbReference type="Gene3D" id="3.30.160.60">
    <property type="entry name" value="Classic Zinc Finger"/>
    <property type="match status" value="1"/>
</dbReference>
<feature type="domain" description="C2H2-type" evidence="7">
    <location>
        <begin position="497"/>
        <end position="526"/>
    </location>
</feature>
<evidence type="ECO:0000256" key="4">
    <source>
        <dbReference type="PROSITE-ProRule" id="PRU00042"/>
    </source>
</evidence>
<keyword evidence="2 4" id="KW-0863">Zinc-finger</keyword>